<dbReference type="Proteomes" id="UP000194236">
    <property type="component" value="Unassembled WGS sequence"/>
</dbReference>
<accession>A0A1Y3BNQ7</accession>
<feature type="non-terminal residue" evidence="1">
    <location>
        <position position="62"/>
    </location>
</feature>
<keyword evidence="2" id="KW-1185">Reference proteome</keyword>
<dbReference type="AlphaFoldDB" id="A0A1Y3BNQ7"/>
<proteinExistence type="predicted"/>
<gene>
    <name evidence="1" type="ORF">BLA29_012158</name>
</gene>
<evidence type="ECO:0000313" key="2">
    <source>
        <dbReference type="Proteomes" id="UP000194236"/>
    </source>
</evidence>
<protein>
    <submittedName>
        <fullName evidence="1">Uncharacterized protein</fullName>
    </submittedName>
</protein>
<dbReference type="EMBL" id="MUJZ01007528">
    <property type="protein sequence ID" value="OTF82630.1"/>
    <property type="molecule type" value="Genomic_DNA"/>
</dbReference>
<comment type="caution">
    <text evidence="1">The sequence shown here is derived from an EMBL/GenBank/DDBJ whole genome shotgun (WGS) entry which is preliminary data.</text>
</comment>
<name>A0A1Y3BNQ7_EURMA</name>
<evidence type="ECO:0000313" key="1">
    <source>
        <dbReference type="EMBL" id="OTF82630.1"/>
    </source>
</evidence>
<sequence length="62" mass="7585">MEWHYELDILAIPDDINLIRLYWYKPNVMNRSINYGDTRIHLSKQYSSIISDDEHDYRIIRA</sequence>
<organism evidence="1 2">
    <name type="scientific">Euroglyphus maynei</name>
    <name type="common">Mayne's house dust mite</name>
    <dbReference type="NCBI Taxonomy" id="6958"/>
    <lineage>
        <taxon>Eukaryota</taxon>
        <taxon>Metazoa</taxon>
        <taxon>Ecdysozoa</taxon>
        <taxon>Arthropoda</taxon>
        <taxon>Chelicerata</taxon>
        <taxon>Arachnida</taxon>
        <taxon>Acari</taxon>
        <taxon>Acariformes</taxon>
        <taxon>Sarcoptiformes</taxon>
        <taxon>Astigmata</taxon>
        <taxon>Psoroptidia</taxon>
        <taxon>Analgoidea</taxon>
        <taxon>Pyroglyphidae</taxon>
        <taxon>Pyroglyphinae</taxon>
        <taxon>Euroglyphus</taxon>
    </lineage>
</organism>
<reference evidence="1 2" key="1">
    <citation type="submission" date="2017-03" db="EMBL/GenBank/DDBJ databases">
        <title>Genome Survey of Euroglyphus maynei.</title>
        <authorList>
            <person name="Arlian L.G."/>
            <person name="Morgan M.S."/>
            <person name="Rider S.D."/>
        </authorList>
    </citation>
    <scope>NUCLEOTIDE SEQUENCE [LARGE SCALE GENOMIC DNA]</scope>
    <source>
        <strain evidence="1">Arlian Lab</strain>
        <tissue evidence="1">Whole body</tissue>
    </source>
</reference>